<dbReference type="SMART" id="SM00573">
    <property type="entry name" value="HSA"/>
    <property type="match status" value="1"/>
</dbReference>
<dbReference type="InterPro" id="IPR014012">
    <property type="entry name" value="HSA_dom"/>
</dbReference>
<dbReference type="OrthoDB" id="372624at2759"/>
<feature type="domain" description="Myb-like" evidence="14">
    <location>
        <begin position="2181"/>
        <end position="2250"/>
    </location>
</feature>
<evidence type="ECO:0000256" key="4">
    <source>
        <dbReference type="ARBA" id="ARBA00022741"/>
    </source>
</evidence>
<dbReference type="PROSITE" id="PS51194">
    <property type="entry name" value="HELICASE_CTER"/>
    <property type="match status" value="1"/>
</dbReference>
<keyword evidence="12" id="KW-0539">Nucleus</keyword>
<dbReference type="GO" id="GO:0010468">
    <property type="term" value="P:regulation of gene expression"/>
    <property type="evidence" value="ECO:0007669"/>
    <property type="project" value="UniProtKB-ARBA"/>
</dbReference>
<feature type="domain" description="HSA" evidence="17">
    <location>
        <begin position="500"/>
        <end position="572"/>
    </location>
</feature>
<dbReference type="GO" id="GO:0004386">
    <property type="term" value="F:helicase activity"/>
    <property type="evidence" value="ECO:0007669"/>
    <property type="project" value="UniProtKB-KW"/>
</dbReference>
<dbReference type="Pfam" id="PF00271">
    <property type="entry name" value="Helicase_C"/>
    <property type="match status" value="1"/>
</dbReference>
<feature type="compositionally biased region" description="Basic and acidic residues" evidence="13">
    <location>
        <begin position="778"/>
        <end position="789"/>
    </location>
</feature>
<dbReference type="Pfam" id="PF07529">
    <property type="entry name" value="HSA"/>
    <property type="match status" value="1"/>
</dbReference>
<dbReference type="InterPro" id="IPR001005">
    <property type="entry name" value="SANT/Myb"/>
</dbReference>
<dbReference type="InterPro" id="IPR049730">
    <property type="entry name" value="SNF2/RAD54-like_C"/>
</dbReference>
<dbReference type="InterPro" id="IPR050520">
    <property type="entry name" value="INO80/SWR1_helicase"/>
</dbReference>
<keyword evidence="4" id="KW-0547">Nucleotide-binding</keyword>
<sequence length="2988" mass="330220">MYSTLEKTIEFGYPTVKGGPTAVILSEGSTIPEGTLQYRRVSIGPTLQHVVTPIQGTSTTTTPDSVNSRCTVTSTSDLAHLLVAATSNSSHHSVELQNSIVNVSASMPQQFQTIGNITNVVTSAQRTASAAVIAQPVSQTPRIVLNSGGMSDVYLHITPTTLGSGGSSQQIMVLDSSASLTPSSDVTKVHSYSLASAAVSSLASTNTMQKIVITASGQPIQVATMASKSPITQNQLRTGVKRQLLSTSPVRASVLTVNNSELMLLLSSVNKLLYGLMPYEGKVSSIPSSPKAKRIKLEKSAVVTKDLTKRKKVSDYITKKNYLLKIKYYQSQAEYYFLKSGGNLVDYVAWRKKVKPQLLEYLKVNRFEPADDVKIINEILSDTTLQPIGNPVIVSQGVNSENSLKSPSNSSHAQAFRTASFPSSSQRLVNASSIIQAAMTKNMRQPPSHKHSSKHNSISSVYDSQIGSQEEIVERAKQEAYVMQRVGDLRKEGLWSSKRLPKVAESPRIKAHWDYLLEEMAWLATDFAQERKWKKAAAKKCARMITKYFQEKEIKAEKAEKEEHMKLRKIASTIAREIKQFWSNIEKLAEYKQQTWLEEKRKKVLDVHLNFIVDQTEKYSSWLTQGMNQSTKDSPESSRGSTPLPESAPDTPKRKLDYESDDFEPSGSDEDDEATIQKEEEDINEVEQSEEIKLLQQESEMPFEDFLESLPPEILNSHTSLNDSTMNEDPEASQSSSIKGAEDSIKITTNSDDDDFEASEEEEDDEQTLLEQENEEVNVDHDQEMKDLEAENEMSIEELREKYAAAYADDFEMDTSEHLSVTNDSGSSDEFSEDDGKGEDNESSLKEITSKELDESNNPTKEISDIAAAAESFQPKGNTLSTTQVCTKIPFLLKHSLREYQHIGLDWLNAMYEKKLNGILADEMGLGKTIQTISVLAHLACEKGVWGPHLIVVPTSVMLNWEMEFKKWCPAFKILTYYGTPKERKQKRVGWTKFNAFHVCITSYKLVVQDHQSFRRKKWKYLILDEAQHIKNFKSQRWQMLLNFQSSHRLLLTGTPLQNNLMELWSLMHFLMPNVFQSHREFKEWFVNPFTGMIEGSHEYNESLIKRLHKVLRPFLLRRLKSEVEKQLPKKYEHVVMCRLSNRQRYLYDDFMSQTKTKETLATGNFMSVINILMQLRKVCNHPNMFEERPTVSPFLMEGIKYSTASLAFGALDYNPFKHINLSSLNLLLADLELSLTAFAAHRVKKFQVPPKLIVEIDNLPEPPPPCPTVKMKVNFCNSQATNNPTPATAIPRPSTTGIRMPSNTPNRLASPTVVQPQRYMVIPGQQINRTVTPAATAGVQTTTSQPEQYTLQLVQPGTAVASLAPLGSLALQLQGGNRVQSLIGGIGRVVQTAGGAHFVITSMAEQPAVTTAQMTVASTAASMQPVVLNANIATTTVSTPTQKVGNTLVSPPILTNITRPQSNNITLTTLNNQNAHNRPLARVAPFNGHSPITQTVESSVNQNHIQPAKSPVVHSLTKPIPKLEPTSNVSGSKKGSLFYLENLVQAKGQQRKESLRTLAKINNRRCSACPIYGTDLVEAVTIINSLKHSKVGSPWKDRGYVNCLNAIPARNNPALYWDHTSMLSDIIKTPEDRVTELTDIINRFVFVIPAVTAPPVELHISHPAPWRLNDERMNVESMNDYLAPSCAFLHPIVSSMKTQFPELRLIEYDCGKLQRLAHLLWELKSNHHRVLIFTQMTRMLDILEQFLNYHGHTYLRLDGNTKVEQRQALMERFNADKRIFCFILSTRSGGIGVNLTGADTVIFYDSDWNPTMDAQAQDRCHRIGQTRDVHIYRLISERTIEENILKKANQKRILGDLAIEGGNFTTAFFKKNSIHELFGIGEQIAEEKKIEEIQSEKFAENQAPFSQKELEQALGMAEEESDLQAAQTASAEAVAELAEFDESIPLDNDSRDNEEKSAVEEELDKLMYQLTPVERYALQFLESMQEPVSLEQLKLAEEEIEAQKKDWELGHLKALKEEEERRSRQHGDEESPLFCSREAANQLYYSVNGQEEMPIWAPPTPPTNENDIYIDYSVSFWYETSVMHDAQLPPVFIKKEAKRLKLDPVVSASTRKQKVRKDDMMNIPRSLFDRPSAVILKMRREVKLQKVKGLMVGASNMPKPITSFPGLKQPSLIVNKPAVEIYLDKPEWLVQEDWAILQVIQELQGIPLNLTVLLPAHTPNWDMASEAVYAVSGIWRSAKACRIRYENIIVPREEGKILYDTNPKKQKKTKGVYKTKNNKPMKTSQLFLQDNNGAFSKIINDRYKLMMDGSAKCKANERQVFIQSSKNVKIASILAEHGINYDAPLTPTQIAANRAERIAKEKQKNQTGTSTVVLTPAVLQTGTQAASQVFDQQITPQRQVPQQATVAVSGTTSLNAQQAQAVIASLAQAKQLQQVQLSKANLQPGTVTSVSLAKSLTSGIISSAGTLANLTKALGQAGVTSISTQDAAQNAAIAAALNNANIRNQRAAVTAVGTTTTMTVQEMVVAAAATGQVRAVTTVAGGMSTAPVVVSVSNLTSAQLVASQRLVGTTLSPATTVASAAVSQLNAQAVNPQRNIAQISQIQAIRQNALIRHRNEQALKQQQQLKRLQTVQQQASQPSAKVAIGTAGALTAAQQRVAQKVNMKQSRPMTEAEMTQFMKRQQLQKQAQVNLTTAQILAQAQLQVQPQQVSITGGTATLVKTVSAPLSGSSSLAIPVSSVTVGGVNINVSVPQGKAGMVPSKGTASLTSHQIRQLQLQQQILSQARKGKLTANLTQLPKVQGKGANIAATSLSGSLNTVQVVQHNPQVGSTQQVKGLPTAMTVQQIQQAMKQAAMPQNIPVVVTATPSLPSIPQQHTTVSLRGDPVIAGSVKAQTTTLPSTTLTTSGVLKGAPAVVVGQQQTAAILQQVAASQSGLTSQAVTLAVRATQGQQPQVQIQVQPQSQVVSAALQPTQNRLQQQNVAQVSII</sequence>
<dbReference type="GO" id="GO:0000812">
    <property type="term" value="C:Swr1 complex"/>
    <property type="evidence" value="ECO:0007669"/>
    <property type="project" value="TreeGrafter"/>
</dbReference>
<evidence type="ECO:0000256" key="9">
    <source>
        <dbReference type="ARBA" id="ARBA00023015"/>
    </source>
</evidence>
<dbReference type="InterPro" id="IPR001650">
    <property type="entry name" value="Helicase_C-like"/>
</dbReference>
<evidence type="ECO:0000259" key="15">
    <source>
        <dbReference type="PROSITE" id="PS51192"/>
    </source>
</evidence>
<evidence type="ECO:0000256" key="2">
    <source>
        <dbReference type="ARBA" id="ARBA00009220"/>
    </source>
</evidence>
<dbReference type="EMBL" id="BMAO01020767">
    <property type="protein sequence ID" value="GFQ69695.1"/>
    <property type="molecule type" value="Genomic_DNA"/>
</dbReference>
<dbReference type="PANTHER" id="PTHR45685">
    <property type="entry name" value="HELICASE SRCAP-RELATED"/>
    <property type="match status" value="1"/>
</dbReference>
<dbReference type="GO" id="GO:0005524">
    <property type="term" value="F:ATP binding"/>
    <property type="evidence" value="ECO:0007669"/>
    <property type="project" value="UniProtKB-KW"/>
</dbReference>
<dbReference type="FunFam" id="3.40.50.10810:FF:000005">
    <property type="entry name" value="Photoperiod-independent early flowering 1"/>
    <property type="match status" value="1"/>
</dbReference>
<feature type="compositionally biased region" description="Basic and acidic residues" evidence="13">
    <location>
        <begin position="834"/>
        <end position="854"/>
    </location>
</feature>
<feature type="compositionally biased region" description="Polar residues" evidence="13">
    <location>
        <begin position="716"/>
        <end position="725"/>
    </location>
</feature>
<dbReference type="GO" id="GO:0006338">
    <property type="term" value="P:chromatin remodeling"/>
    <property type="evidence" value="ECO:0007669"/>
    <property type="project" value="TreeGrafter"/>
</dbReference>
<organism evidence="18 19">
    <name type="scientific">Trichonephila clavata</name>
    <name type="common">Joro spider</name>
    <name type="synonym">Nephila clavata</name>
    <dbReference type="NCBI Taxonomy" id="2740835"/>
    <lineage>
        <taxon>Eukaryota</taxon>
        <taxon>Metazoa</taxon>
        <taxon>Ecdysozoa</taxon>
        <taxon>Arthropoda</taxon>
        <taxon>Chelicerata</taxon>
        <taxon>Arachnida</taxon>
        <taxon>Araneae</taxon>
        <taxon>Araneomorphae</taxon>
        <taxon>Entelegynae</taxon>
        <taxon>Araneoidea</taxon>
        <taxon>Nephilidae</taxon>
        <taxon>Trichonephila</taxon>
    </lineage>
</organism>
<feature type="compositionally biased region" description="Polar residues" evidence="13">
    <location>
        <begin position="626"/>
        <end position="641"/>
    </location>
</feature>
<comment type="caution">
    <text evidence="18">The sequence shown here is derived from an EMBL/GenBank/DDBJ whole genome shotgun (WGS) entry which is preliminary data.</text>
</comment>
<evidence type="ECO:0000256" key="7">
    <source>
        <dbReference type="ARBA" id="ARBA00022840"/>
    </source>
</evidence>
<keyword evidence="3" id="KW-0597">Phosphoprotein</keyword>
<dbReference type="GO" id="GO:0042393">
    <property type="term" value="F:histone binding"/>
    <property type="evidence" value="ECO:0007669"/>
    <property type="project" value="TreeGrafter"/>
</dbReference>
<keyword evidence="7" id="KW-0067">ATP-binding</keyword>
<dbReference type="InterPro" id="IPR000330">
    <property type="entry name" value="SNF2_N"/>
</dbReference>
<name>A0A8X6K9V7_TRICU</name>
<keyword evidence="9" id="KW-0805">Transcription regulation</keyword>
<dbReference type="Proteomes" id="UP000887116">
    <property type="component" value="Unassembled WGS sequence"/>
</dbReference>
<feature type="region of interest" description="Disordered" evidence="13">
    <location>
        <begin position="442"/>
        <end position="463"/>
    </location>
</feature>
<dbReference type="SMART" id="SM00490">
    <property type="entry name" value="HELICc"/>
    <property type="match status" value="1"/>
</dbReference>
<dbReference type="FunFam" id="3.40.50.300:FF:000529">
    <property type="entry name" value="helicase SRCAP isoform X1"/>
    <property type="match status" value="1"/>
</dbReference>
<evidence type="ECO:0000256" key="13">
    <source>
        <dbReference type="SAM" id="MobiDB-lite"/>
    </source>
</evidence>
<evidence type="ECO:0000256" key="3">
    <source>
        <dbReference type="ARBA" id="ARBA00022553"/>
    </source>
</evidence>
<evidence type="ECO:0000259" key="14">
    <source>
        <dbReference type="PROSITE" id="PS50090"/>
    </source>
</evidence>
<feature type="compositionally biased region" description="Acidic residues" evidence="13">
    <location>
        <begin position="659"/>
        <end position="689"/>
    </location>
</feature>
<dbReference type="Pfam" id="PF00176">
    <property type="entry name" value="SNF2-rel_dom"/>
    <property type="match status" value="1"/>
</dbReference>
<dbReference type="GO" id="GO:0003677">
    <property type="term" value="F:DNA binding"/>
    <property type="evidence" value="ECO:0007669"/>
    <property type="project" value="UniProtKB-KW"/>
</dbReference>
<evidence type="ECO:0000256" key="10">
    <source>
        <dbReference type="ARBA" id="ARBA00023125"/>
    </source>
</evidence>
<evidence type="ECO:0000256" key="5">
    <source>
        <dbReference type="ARBA" id="ARBA00022801"/>
    </source>
</evidence>
<dbReference type="InterPro" id="IPR038718">
    <property type="entry name" value="SNF2-like_sf"/>
</dbReference>
<feature type="region of interest" description="Disordered" evidence="13">
    <location>
        <begin position="626"/>
        <end position="797"/>
    </location>
</feature>
<evidence type="ECO:0000313" key="18">
    <source>
        <dbReference type="EMBL" id="GFQ69695.1"/>
    </source>
</evidence>
<evidence type="ECO:0000256" key="11">
    <source>
        <dbReference type="ARBA" id="ARBA00023163"/>
    </source>
</evidence>
<dbReference type="GO" id="GO:0140096">
    <property type="term" value="F:catalytic activity, acting on a protein"/>
    <property type="evidence" value="ECO:0007669"/>
    <property type="project" value="UniProtKB-ARBA"/>
</dbReference>
<accession>A0A8X6K9V7</accession>
<comment type="similarity">
    <text evidence="2">Belongs to the SNF2/RAD54 helicase family. SWR1 subfamily.</text>
</comment>
<reference evidence="18" key="1">
    <citation type="submission" date="2020-07" db="EMBL/GenBank/DDBJ databases">
        <title>Multicomponent nature underlies the extraordinary mechanical properties of spider dragline silk.</title>
        <authorList>
            <person name="Kono N."/>
            <person name="Nakamura H."/>
            <person name="Mori M."/>
            <person name="Yoshida Y."/>
            <person name="Ohtoshi R."/>
            <person name="Malay A.D."/>
            <person name="Moran D.A.P."/>
            <person name="Tomita M."/>
            <person name="Numata K."/>
            <person name="Arakawa K."/>
        </authorList>
    </citation>
    <scope>NUCLEOTIDE SEQUENCE</scope>
</reference>
<dbReference type="InterPro" id="IPR027417">
    <property type="entry name" value="P-loop_NTPase"/>
</dbReference>
<dbReference type="Gene3D" id="3.40.50.10810">
    <property type="entry name" value="Tandem AAA-ATPase domain"/>
    <property type="match status" value="1"/>
</dbReference>
<feature type="domain" description="Helicase ATP-binding" evidence="15">
    <location>
        <begin position="909"/>
        <end position="1074"/>
    </location>
</feature>
<keyword evidence="19" id="KW-1185">Reference proteome</keyword>
<evidence type="ECO:0000256" key="8">
    <source>
        <dbReference type="ARBA" id="ARBA00022853"/>
    </source>
</evidence>
<gene>
    <name evidence="18" type="primary">dom</name>
    <name evidence="18" type="ORF">TNCT_484371</name>
</gene>
<evidence type="ECO:0000259" key="17">
    <source>
        <dbReference type="PROSITE" id="PS51204"/>
    </source>
</evidence>
<dbReference type="CDD" id="cd18793">
    <property type="entry name" value="SF2_C_SNF"/>
    <property type="match status" value="1"/>
</dbReference>
<feature type="compositionally biased region" description="Polar residues" evidence="13">
    <location>
        <begin position="1294"/>
        <end position="1311"/>
    </location>
</feature>
<evidence type="ECO:0000256" key="6">
    <source>
        <dbReference type="ARBA" id="ARBA00022806"/>
    </source>
</evidence>
<dbReference type="GO" id="GO:0016887">
    <property type="term" value="F:ATP hydrolysis activity"/>
    <property type="evidence" value="ECO:0007669"/>
    <property type="project" value="TreeGrafter"/>
</dbReference>
<proteinExistence type="inferred from homology"/>
<evidence type="ECO:0000256" key="1">
    <source>
        <dbReference type="ARBA" id="ARBA00004123"/>
    </source>
</evidence>
<evidence type="ECO:0000256" key="12">
    <source>
        <dbReference type="ARBA" id="ARBA00023242"/>
    </source>
</evidence>
<dbReference type="PROSITE" id="PS51204">
    <property type="entry name" value="HSA"/>
    <property type="match status" value="1"/>
</dbReference>
<dbReference type="InterPro" id="IPR014001">
    <property type="entry name" value="Helicase_ATP-bd"/>
</dbReference>
<feature type="domain" description="Helicase C-terminal" evidence="16">
    <location>
        <begin position="1716"/>
        <end position="1866"/>
    </location>
</feature>
<protein>
    <submittedName>
        <fullName evidence="18">Helicase domino</fullName>
    </submittedName>
</protein>
<keyword evidence="11" id="KW-0804">Transcription</keyword>
<dbReference type="GO" id="GO:0010557">
    <property type="term" value="P:positive regulation of macromolecule biosynthetic process"/>
    <property type="evidence" value="ECO:0007669"/>
    <property type="project" value="UniProtKB-ARBA"/>
</dbReference>
<feature type="region of interest" description="Disordered" evidence="13">
    <location>
        <begin position="1284"/>
        <end position="1311"/>
    </location>
</feature>
<dbReference type="SMART" id="SM00487">
    <property type="entry name" value="DEXDc"/>
    <property type="match status" value="1"/>
</dbReference>
<keyword evidence="8" id="KW-0156">Chromatin regulator</keyword>
<dbReference type="PANTHER" id="PTHR45685:SF1">
    <property type="entry name" value="HELICASE SRCAP"/>
    <property type="match status" value="1"/>
</dbReference>
<dbReference type="PROSITE" id="PS50090">
    <property type="entry name" value="MYB_LIKE"/>
    <property type="match status" value="1"/>
</dbReference>
<dbReference type="CDD" id="cd18003">
    <property type="entry name" value="DEXQc_SRCAP"/>
    <property type="match status" value="1"/>
</dbReference>
<dbReference type="Gene3D" id="3.40.50.300">
    <property type="entry name" value="P-loop containing nucleotide triphosphate hydrolases"/>
    <property type="match status" value="1"/>
</dbReference>
<feature type="region of interest" description="Disordered" evidence="13">
    <location>
        <begin position="817"/>
        <end position="859"/>
    </location>
</feature>
<feature type="compositionally biased region" description="Acidic residues" evidence="13">
    <location>
        <begin position="751"/>
        <end position="777"/>
    </location>
</feature>
<keyword evidence="10" id="KW-0238">DNA-binding</keyword>
<evidence type="ECO:0000259" key="16">
    <source>
        <dbReference type="PROSITE" id="PS51194"/>
    </source>
</evidence>
<comment type="subcellular location">
    <subcellularLocation>
        <location evidence="1">Nucleus</location>
    </subcellularLocation>
</comment>
<dbReference type="PROSITE" id="PS51192">
    <property type="entry name" value="HELICASE_ATP_BIND_1"/>
    <property type="match status" value="1"/>
</dbReference>
<keyword evidence="5" id="KW-0378">Hydrolase</keyword>
<keyword evidence="6 18" id="KW-0347">Helicase</keyword>
<dbReference type="SUPFAM" id="SSF52540">
    <property type="entry name" value="P-loop containing nucleoside triphosphate hydrolases"/>
    <property type="match status" value="2"/>
</dbReference>
<evidence type="ECO:0000313" key="19">
    <source>
        <dbReference type="Proteomes" id="UP000887116"/>
    </source>
</evidence>